<dbReference type="InterPro" id="IPR029030">
    <property type="entry name" value="Caspase-like_dom_sf"/>
</dbReference>
<dbReference type="Gene3D" id="3.40.50.12660">
    <property type="match status" value="2"/>
</dbReference>
<evidence type="ECO:0000313" key="4">
    <source>
        <dbReference type="Proteomes" id="UP001054902"/>
    </source>
</evidence>
<evidence type="ECO:0000256" key="1">
    <source>
        <dbReference type="ARBA" id="ARBA00009005"/>
    </source>
</evidence>
<protein>
    <submittedName>
        <fullName evidence="3">Metacaspase</fullName>
    </submittedName>
</protein>
<feature type="domain" description="Peptidase C14 caspase" evidence="2">
    <location>
        <begin position="116"/>
        <end position="267"/>
    </location>
</feature>
<dbReference type="InterPro" id="IPR011600">
    <property type="entry name" value="Pept_C14_caspase"/>
</dbReference>
<dbReference type="GO" id="GO:0004197">
    <property type="term" value="F:cysteine-type endopeptidase activity"/>
    <property type="evidence" value="ECO:0007669"/>
    <property type="project" value="InterPro"/>
</dbReference>
<feature type="domain" description="Peptidase C14 caspase" evidence="2">
    <location>
        <begin position="10"/>
        <end position="96"/>
    </location>
</feature>
<dbReference type="PANTHER" id="PTHR48104:SF30">
    <property type="entry name" value="METACASPASE-1"/>
    <property type="match status" value="1"/>
</dbReference>
<evidence type="ECO:0000259" key="2">
    <source>
        <dbReference type="Pfam" id="PF00656"/>
    </source>
</evidence>
<dbReference type="GO" id="GO:0006508">
    <property type="term" value="P:proteolysis"/>
    <property type="evidence" value="ECO:0007669"/>
    <property type="project" value="InterPro"/>
</dbReference>
<dbReference type="AlphaFoldDB" id="A0AAD3HBI7"/>
<accession>A0AAD3HBI7</accession>
<dbReference type="SUPFAM" id="SSF52129">
    <property type="entry name" value="Caspase-like"/>
    <property type="match status" value="1"/>
</dbReference>
<evidence type="ECO:0000313" key="3">
    <source>
        <dbReference type="EMBL" id="GFH57094.1"/>
    </source>
</evidence>
<keyword evidence="4" id="KW-1185">Reference proteome</keyword>
<dbReference type="PANTHER" id="PTHR48104">
    <property type="entry name" value="METACASPASE-4"/>
    <property type="match status" value="1"/>
</dbReference>
<proteinExistence type="inferred from homology"/>
<dbReference type="InterPro" id="IPR050452">
    <property type="entry name" value="Metacaspase"/>
</dbReference>
<dbReference type="EMBL" id="BLLK01000057">
    <property type="protein sequence ID" value="GFH57094.1"/>
    <property type="molecule type" value="Genomic_DNA"/>
</dbReference>
<comment type="caution">
    <text evidence="3">The sequence shown here is derived from an EMBL/GenBank/DDBJ whole genome shotgun (WGS) entry which is preliminary data.</text>
</comment>
<name>A0AAD3HBI7_9STRA</name>
<organism evidence="3 4">
    <name type="scientific">Chaetoceros tenuissimus</name>
    <dbReference type="NCBI Taxonomy" id="426638"/>
    <lineage>
        <taxon>Eukaryota</taxon>
        <taxon>Sar</taxon>
        <taxon>Stramenopiles</taxon>
        <taxon>Ochrophyta</taxon>
        <taxon>Bacillariophyta</taxon>
        <taxon>Coscinodiscophyceae</taxon>
        <taxon>Chaetocerotophycidae</taxon>
        <taxon>Chaetocerotales</taxon>
        <taxon>Chaetocerotaceae</taxon>
        <taxon>Chaetoceros</taxon>
    </lineage>
</organism>
<reference evidence="3 4" key="1">
    <citation type="journal article" date="2021" name="Sci. Rep.">
        <title>The genome of the diatom Chaetoceros tenuissimus carries an ancient integrated fragment of an extant virus.</title>
        <authorList>
            <person name="Hongo Y."/>
            <person name="Kimura K."/>
            <person name="Takaki Y."/>
            <person name="Yoshida Y."/>
            <person name="Baba S."/>
            <person name="Kobayashi G."/>
            <person name="Nagasaki K."/>
            <person name="Hano T."/>
            <person name="Tomaru Y."/>
        </authorList>
    </citation>
    <scope>NUCLEOTIDE SEQUENCE [LARGE SCALE GENOMIC DNA]</scope>
    <source>
        <strain evidence="3 4">NIES-3715</strain>
    </source>
</reference>
<dbReference type="GO" id="GO:0005737">
    <property type="term" value="C:cytoplasm"/>
    <property type="evidence" value="ECO:0007669"/>
    <property type="project" value="TreeGrafter"/>
</dbReference>
<gene>
    <name evidence="3" type="ORF">CTEN210_13570</name>
</gene>
<sequence>MSSFAEKAEASIPAEIRMISGCRDEQTSADVSNVASFTLPDPAGRAGGACTSALLNIMYKDKHAPDDDISFQDVLLKMRDILSSKNFTQIPQLSSSRPMDISTKFDISQPDFHGNKRAVMVGINYIGQDGELRGCHNDVLNMKEYLMDVHGFEESNMNILLDDGVHTDPTKDNIMTAFREIVQQSEEGDVVYIHYSGHGASVRDDDGDEADGMDETLVPVDYNKSGLIRDDDLLTTLVVPMKKGVFVTAIMDCCHSGTILDLPFNFKADGEMDHMVADENYDFDPLTAIIGQLAAGNPMLATAMNVVDQGCGNCTIS</sequence>
<dbReference type="Proteomes" id="UP001054902">
    <property type="component" value="Unassembled WGS sequence"/>
</dbReference>
<dbReference type="Pfam" id="PF00656">
    <property type="entry name" value="Peptidase_C14"/>
    <property type="match status" value="2"/>
</dbReference>
<comment type="similarity">
    <text evidence="1">Belongs to the peptidase C14B family.</text>
</comment>